<feature type="region of interest" description="Disordered" evidence="1">
    <location>
        <begin position="174"/>
        <end position="208"/>
    </location>
</feature>
<keyword evidence="2" id="KW-0732">Signal</keyword>
<feature type="compositionally biased region" description="Basic and acidic residues" evidence="1">
    <location>
        <begin position="177"/>
        <end position="192"/>
    </location>
</feature>
<feature type="compositionally biased region" description="Gly residues" evidence="1">
    <location>
        <begin position="193"/>
        <end position="208"/>
    </location>
</feature>
<feature type="compositionally biased region" description="Low complexity" evidence="1">
    <location>
        <begin position="34"/>
        <end position="44"/>
    </location>
</feature>
<organism evidence="3 4">
    <name type="scientific">Devosia rhizoryzae</name>
    <dbReference type="NCBI Taxonomy" id="2774137"/>
    <lineage>
        <taxon>Bacteria</taxon>
        <taxon>Pseudomonadati</taxon>
        <taxon>Pseudomonadota</taxon>
        <taxon>Alphaproteobacteria</taxon>
        <taxon>Hyphomicrobiales</taxon>
        <taxon>Devosiaceae</taxon>
        <taxon>Devosia</taxon>
    </lineage>
</organism>
<proteinExistence type="predicted"/>
<gene>
    <name evidence="3" type="ORF">JI748_02600</name>
</gene>
<dbReference type="RefSeq" id="WP_201634792.1">
    <property type="nucleotide sequence ID" value="NZ_CP068046.1"/>
</dbReference>
<dbReference type="Proteomes" id="UP000595857">
    <property type="component" value="Chromosome"/>
</dbReference>
<feature type="compositionally biased region" description="Gly residues" evidence="1">
    <location>
        <begin position="54"/>
        <end position="63"/>
    </location>
</feature>
<accession>A0ABX7C9P1</accession>
<evidence type="ECO:0000256" key="2">
    <source>
        <dbReference type="SAM" id="SignalP"/>
    </source>
</evidence>
<sequence>MMKTISAKTAVVLLTATLGVSAVVPVWAQDAAPATQQAQPAEPTVTPPAPGLPGGPRHGGGFGGMLGFERGAEGVEIALVRLSHAIELTDEQQTLFVTLKSDALAAAETFETAIEGLRPQPPVEGQEVAAMPDMSERLENRIAMTEAQLAALQAVQPSYTAFFDSLTDAQKAQLMPERGERGGPRGPHDGGPHHGGPGGRPMGGPNRG</sequence>
<evidence type="ECO:0000313" key="4">
    <source>
        <dbReference type="Proteomes" id="UP000595857"/>
    </source>
</evidence>
<dbReference type="EMBL" id="CP068046">
    <property type="protein sequence ID" value="QQR39924.1"/>
    <property type="molecule type" value="Genomic_DNA"/>
</dbReference>
<evidence type="ECO:0000313" key="3">
    <source>
        <dbReference type="EMBL" id="QQR39924.1"/>
    </source>
</evidence>
<evidence type="ECO:0000256" key="1">
    <source>
        <dbReference type="SAM" id="MobiDB-lite"/>
    </source>
</evidence>
<name>A0ABX7C9P1_9HYPH</name>
<reference evidence="3 4" key="1">
    <citation type="submission" date="2021-01" db="EMBL/GenBank/DDBJ databases">
        <title>Genome seq and assembly of Devosia sp. LEGU1.</title>
        <authorList>
            <person name="Chhetri G."/>
        </authorList>
    </citation>
    <scope>NUCLEOTIDE SEQUENCE [LARGE SCALE GENOMIC DNA]</scope>
    <source>
        <strain evidence="3 4">LEGU1</strain>
    </source>
</reference>
<keyword evidence="4" id="KW-1185">Reference proteome</keyword>
<feature type="region of interest" description="Disordered" evidence="1">
    <location>
        <begin position="34"/>
        <end position="63"/>
    </location>
</feature>
<protein>
    <submittedName>
        <fullName evidence="3">Spy/CpxP family protein refolding chaperone</fullName>
    </submittedName>
</protein>
<dbReference type="Pfam" id="PF07813">
    <property type="entry name" value="LTXXQ"/>
    <property type="match status" value="1"/>
</dbReference>
<feature type="signal peptide" evidence="2">
    <location>
        <begin position="1"/>
        <end position="28"/>
    </location>
</feature>
<feature type="chain" id="PRO_5045344119" evidence="2">
    <location>
        <begin position="29"/>
        <end position="208"/>
    </location>
</feature>
<dbReference type="InterPro" id="IPR012899">
    <property type="entry name" value="LTXXQ"/>
</dbReference>